<dbReference type="Proteomes" id="UP001165289">
    <property type="component" value="Unassembled WGS sequence"/>
</dbReference>
<organism evidence="2 3">
    <name type="scientific">Oopsacas minuta</name>
    <dbReference type="NCBI Taxonomy" id="111878"/>
    <lineage>
        <taxon>Eukaryota</taxon>
        <taxon>Metazoa</taxon>
        <taxon>Porifera</taxon>
        <taxon>Hexactinellida</taxon>
        <taxon>Hexasterophora</taxon>
        <taxon>Lyssacinosida</taxon>
        <taxon>Leucopsacidae</taxon>
        <taxon>Oopsacas</taxon>
    </lineage>
</organism>
<dbReference type="EMBL" id="JAKMXF010000066">
    <property type="protein sequence ID" value="KAI6658961.1"/>
    <property type="molecule type" value="Genomic_DNA"/>
</dbReference>
<gene>
    <name evidence="2" type="ORF">LOD99_14637</name>
</gene>
<evidence type="ECO:0000259" key="1">
    <source>
        <dbReference type="Pfam" id="PF21355"/>
    </source>
</evidence>
<dbReference type="SUPFAM" id="SSF49599">
    <property type="entry name" value="TRAF domain-like"/>
    <property type="match status" value="1"/>
</dbReference>
<name>A0AAV7KF06_9METZ</name>
<evidence type="ECO:0000313" key="2">
    <source>
        <dbReference type="EMBL" id="KAI6658961.1"/>
    </source>
</evidence>
<sequence length="97" mass="11421">MDTDKVGVYIYIMKGAYDDNLHWHIRYKFTFILLNHINSNNNYELTSHVTKEYLEKYPNSLKRPTELRNMGFGTSLLISNIEILEANIVKKQHNSSN</sequence>
<comment type="caution">
    <text evidence="2">The sequence shown here is derived from an EMBL/GenBank/DDBJ whole genome shotgun (WGS) entry which is preliminary data.</text>
</comment>
<dbReference type="InterPro" id="IPR008974">
    <property type="entry name" value="TRAF-like"/>
</dbReference>
<reference evidence="2 3" key="1">
    <citation type="journal article" date="2023" name="BMC Biol.">
        <title>The compact genome of the sponge Oopsacas minuta (Hexactinellida) is lacking key metazoan core genes.</title>
        <authorList>
            <person name="Santini S."/>
            <person name="Schenkelaars Q."/>
            <person name="Jourda C."/>
            <person name="Duchesne M."/>
            <person name="Belahbib H."/>
            <person name="Rocher C."/>
            <person name="Selva M."/>
            <person name="Riesgo A."/>
            <person name="Vervoort M."/>
            <person name="Leys S.P."/>
            <person name="Kodjabachian L."/>
            <person name="Le Bivic A."/>
            <person name="Borchiellini C."/>
            <person name="Claverie J.M."/>
            <person name="Renard E."/>
        </authorList>
    </citation>
    <scope>NUCLEOTIDE SEQUENCE [LARGE SCALE GENOMIC DNA]</scope>
    <source>
        <strain evidence="2">SPO-2</strain>
    </source>
</reference>
<accession>A0AAV7KF06</accession>
<feature type="domain" description="TRAF1-6 MATH" evidence="1">
    <location>
        <begin position="5"/>
        <end position="90"/>
    </location>
</feature>
<dbReference type="Pfam" id="PF21355">
    <property type="entry name" value="TRAF-mep_MATH"/>
    <property type="match status" value="1"/>
</dbReference>
<dbReference type="InterPro" id="IPR049342">
    <property type="entry name" value="TRAF1-6_MATH_dom"/>
</dbReference>
<dbReference type="Gene3D" id="2.60.210.10">
    <property type="entry name" value="Apoptosis, Tumor Necrosis Factor Receptor Associated Protein 2, Chain A"/>
    <property type="match status" value="1"/>
</dbReference>
<keyword evidence="3" id="KW-1185">Reference proteome</keyword>
<evidence type="ECO:0000313" key="3">
    <source>
        <dbReference type="Proteomes" id="UP001165289"/>
    </source>
</evidence>
<dbReference type="AlphaFoldDB" id="A0AAV7KF06"/>
<proteinExistence type="predicted"/>
<protein>
    <recommendedName>
        <fullName evidence="1">TRAF1-6 MATH domain-containing protein</fullName>
    </recommendedName>
</protein>